<dbReference type="Proteomes" id="UP000002490">
    <property type="component" value="Chromosome"/>
</dbReference>
<evidence type="ECO:0000313" key="1">
    <source>
        <dbReference type="EMBL" id="AAM85841.1"/>
    </source>
</evidence>
<dbReference type="EMBL" id="AE009952">
    <property type="protein sequence ID" value="AAM85841.1"/>
    <property type="molecule type" value="Genomic_DNA"/>
</dbReference>
<reference evidence="1 2" key="1">
    <citation type="journal article" date="2002" name="J. Bacteriol.">
        <title>Genome sequence of Yersinia pestis KIM.</title>
        <authorList>
            <person name="Deng W."/>
            <person name="Burland V."/>
            <person name="Plunkett G.III."/>
            <person name="Boutin A."/>
            <person name="Mayhew G.F."/>
            <person name="Liss P."/>
            <person name="Perna N.T."/>
            <person name="Rose D.J."/>
            <person name="Mau B."/>
            <person name="Zhou S."/>
            <person name="Schwartz D.C."/>
            <person name="Fetherston J.D."/>
            <person name="Lindler L.E."/>
            <person name="Brubaker R.R."/>
            <person name="Plana G.V."/>
            <person name="Straley S.C."/>
            <person name="McDonough K.A."/>
            <person name="Nilles M.L."/>
            <person name="Matson J.S."/>
            <person name="Blattner F.R."/>
            <person name="Perry R.D."/>
        </authorList>
    </citation>
    <scope>NUCLEOTIDE SEQUENCE [LARGE SCALE GENOMIC DNA]</scope>
    <source>
        <strain evidence="2">KIM10+ / Biovar Mediaevalis</strain>
    </source>
</reference>
<dbReference type="DNASU" id="1147229"/>
<organism evidence="1 2">
    <name type="scientific">Yersinia pestis</name>
    <dbReference type="NCBI Taxonomy" id="632"/>
    <lineage>
        <taxon>Bacteria</taxon>
        <taxon>Pseudomonadati</taxon>
        <taxon>Pseudomonadota</taxon>
        <taxon>Gammaproteobacteria</taxon>
        <taxon>Enterobacterales</taxon>
        <taxon>Yersiniaceae</taxon>
        <taxon>Yersinia</taxon>
    </lineage>
</organism>
<dbReference type="AlphaFoldDB" id="Q8CL40"/>
<protein>
    <submittedName>
        <fullName evidence="1">Uncharacterized protein</fullName>
    </submittedName>
</protein>
<accession>Q8CL40</accession>
<sequence length="49" mass="5804">MMFTPDISNTSAYAFDDEPGHSLIQSPFRRTIQRLYPPRKQNKKYQQIS</sequence>
<evidence type="ECO:0000313" key="2">
    <source>
        <dbReference type="Proteomes" id="UP000002490"/>
    </source>
</evidence>
<dbReference type="KEGG" id="ypk:y2282"/>
<proteinExistence type="predicted"/>
<dbReference type="HOGENOM" id="CLU_3142484_0_0_6"/>
<gene>
    <name evidence="1" type="ordered locus">y2282</name>
</gene>
<name>Q8CL40_YERPE</name>